<proteinExistence type="predicted"/>
<organism evidence="1 2">
    <name type="scientific">Mycobacterium phage Momo</name>
    <dbReference type="NCBI Taxonomy" id="1647303"/>
    <lineage>
        <taxon>Viruses</taxon>
        <taxon>Duplodnaviria</taxon>
        <taxon>Heunggongvirae</taxon>
        <taxon>Uroviricota</taxon>
        <taxon>Caudoviricetes</taxon>
        <taxon>Ceeclamvirinae</taxon>
        <taxon>Bixzunavirus</taxon>
        <taxon>Bixzunavirus Bxz1</taxon>
    </lineage>
</organism>
<evidence type="ECO:0000313" key="1">
    <source>
        <dbReference type="EMBL" id="AKG94764.1"/>
    </source>
</evidence>
<sequence length="78" mass="8681">MWSTYRTCIVDIRQTAGRFASVTSDMGSKQSRCNPHVCGLITEKWSGRQAESLSVTSLQERGRGFESRQVVTGMPGRL</sequence>
<protein>
    <submittedName>
        <fullName evidence="1">Uncharacterized protein</fullName>
    </submittedName>
</protein>
<name>A0A0F7IKH2_9CAUD</name>
<evidence type="ECO:0000313" key="2">
    <source>
        <dbReference type="Proteomes" id="UP000222650"/>
    </source>
</evidence>
<reference evidence="2" key="1">
    <citation type="submission" date="2015-04" db="EMBL/GenBank/DDBJ databases">
        <authorList>
            <person name="Moscinski C.N."/>
            <person name="Bina E.A."/>
            <person name="Brahme I.S."/>
            <person name="Hill A.B."/>
            <person name="Himmelstein P.H."/>
            <person name="Hunsicker S.M."/>
            <person name="Ish A.R."/>
            <person name="Le T.S."/>
            <person name="Martin M."/>
            <person name="Shetty S.A."/>
            <person name="Swierzewski T."/>
            <person name="Iyengar V.B."/>
            <person name="Kim H."/>
            <person name="Schafer C.E."/>
            <person name="Grubb S.R."/>
            <person name="Bradley K.W."/>
            <person name="Asai D.J."/>
            <person name="Bowman C.A."/>
            <person name="Russell D.A."/>
            <person name="Pope W.H."/>
            <person name="Jacobs-Sera D."/>
            <person name="Hendrix R.W."/>
            <person name="Hatfull G.F."/>
        </authorList>
    </citation>
    <scope>NUCLEOTIDE SEQUENCE [LARGE SCALE GENOMIC DNA]</scope>
</reference>
<dbReference type="EMBL" id="KR080196">
    <property type="protein sequence ID" value="AKG94764.1"/>
    <property type="molecule type" value="Genomic_DNA"/>
</dbReference>
<gene>
    <name evidence="1" type="primary">232</name>
    <name evidence="1" type="ORF">SEA_MOMO_232</name>
</gene>
<accession>A0A0F7IKH2</accession>
<dbReference type="Proteomes" id="UP000222650">
    <property type="component" value="Genome"/>
</dbReference>